<sequence length="288" mass="29814">VTRDSIPVWALRAVWLVQPVTLGPALADGFHDLDGHTFLSVSAWVLWGLGLLATLVPRPVTLTTIRIGGPAAAALSVWTATTVDDTALVAVALGGAFVLGVLSHWPAVADTYVDGASYGDEKRFLLRAPGPVVLALGPLAWALTVAGVVVGPLLLASGDSAVGSAACVAGLPIAAASARALHHLHRRWIVLVPAGFVLHDHLALADPTLLPRDALTSVGPASADTDAHDLTQAARGMALEVRCREPHDLRPASRDGSAEVVVTEAILCAPARPDAVLAEAKRRRLPTA</sequence>
<keyword evidence="1" id="KW-0472">Membrane</keyword>
<organism evidence="2">
    <name type="scientific">marine metagenome</name>
    <dbReference type="NCBI Taxonomy" id="408172"/>
    <lineage>
        <taxon>unclassified sequences</taxon>
        <taxon>metagenomes</taxon>
        <taxon>ecological metagenomes</taxon>
    </lineage>
</organism>
<accession>A0A381NZL7</accession>
<dbReference type="EMBL" id="UINC01000719">
    <property type="protein sequence ID" value="SUZ60096.1"/>
    <property type="molecule type" value="Genomic_DNA"/>
</dbReference>
<dbReference type="AlphaFoldDB" id="A0A381NZL7"/>
<gene>
    <name evidence="2" type="ORF">METZ01_LOCUS12950</name>
</gene>
<feature type="transmembrane region" description="Helical" evidence="1">
    <location>
        <begin position="132"/>
        <end position="155"/>
    </location>
</feature>
<reference evidence="2" key="1">
    <citation type="submission" date="2018-05" db="EMBL/GenBank/DDBJ databases">
        <authorList>
            <person name="Lanie J.A."/>
            <person name="Ng W.-L."/>
            <person name="Kazmierczak K.M."/>
            <person name="Andrzejewski T.M."/>
            <person name="Davidsen T.M."/>
            <person name="Wayne K.J."/>
            <person name="Tettelin H."/>
            <person name="Glass J.I."/>
            <person name="Rusch D."/>
            <person name="Podicherti R."/>
            <person name="Tsui H.-C.T."/>
            <person name="Winkler M.E."/>
        </authorList>
    </citation>
    <scope>NUCLEOTIDE SEQUENCE</scope>
</reference>
<name>A0A381NZL7_9ZZZZ</name>
<feature type="transmembrane region" description="Helical" evidence="1">
    <location>
        <begin position="38"/>
        <end position="56"/>
    </location>
</feature>
<evidence type="ECO:0000256" key="1">
    <source>
        <dbReference type="SAM" id="Phobius"/>
    </source>
</evidence>
<protein>
    <submittedName>
        <fullName evidence="2">Uncharacterized protein</fullName>
    </submittedName>
</protein>
<feature type="transmembrane region" description="Helical" evidence="1">
    <location>
        <begin position="161"/>
        <end position="181"/>
    </location>
</feature>
<evidence type="ECO:0000313" key="2">
    <source>
        <dbReference type="EMBL" id="SUZ60096.1"/>
    </source>
</evidence>
<proteinExistence type="predicted"/>
<feature type="non-terminal residue" evidence="2">
    <location>
        <position position="1"/>
    </location>
</feature>
<keyword evidence="1" id="KW-0812">Transmembrane</keyword>
<keyword evidence="1" id="KW-1133">Transmembrane helix</keyword>